<evidence type="ECO:0000313" key="2">
    <source>
        <dbReference type="Proteomes" id="UP000011682"/>
    </source>
</evidence>
<accession>S9R531</accession>
<sequence>MHLPEYTSGGRSSKKKLCARRYFLVVARSMGQKPLVILTTEDVQRMEDAGRVADICLDRWVIEEANRFTK</sequence>
<name>S9R531_CYSF2</name>
<reference evidence="1" key="1">
    <citation type="submission" date="2013-05" db="EMBL/GenBank/DDBJ databases">
        <title>Genome assembly of Cystobacter fuscus DSM 2262.</title>
        <authorList>
            <person name="Sharma G."/>
            <person name="Khatri I."/>
            <person name="Kaur C."/>
            <person name="Mayilraj S."/>
            <person name="Subramanian S."/>
        </authorList>
    </citation>
    <scope>NUCLEOTIDE SEQUENCE [LARGE SCALE GENOMIC DNA]</scope>
    <source>
        <strain evidence="1">DSM 2262</strain>
    </source>
</reference>
<dbReference type="Proteomes" id="UP000011682">
    <property type="component" value="Unassembled WGS sequence"/>
</dbReference>
<proteinExistence type="predicted"/>
<keyword evidence="2" id="KW-1185">Reference proteome</keyword>
<organism evidence="1 2">
    <name type="scientific">Cystobacter fuscus (strain ATCC 25194 / DSM 2262 / NBRC 100088 / M29)</name>
    <dbReference type="NCBI Taxonomy" id="1242864"/>
    <lineage>
        <taxon>Bacteria</taxon>
        <taxon>Pseudomonadati</taxon>
        <taxon>Myxococcota</taxon>
        <taxon>Myxococcia</taxon>
        <taxon>Myxococcales</taxon>
        <taxon>Cystobacterineae</taxon>
        <taxon>Archangiaceae</taxon>
        <taxon>Cystobacter</taxon>
    </lineage>
</organism>
<evidence type="ECO:0000313" key="1">
    <source>
        <dbReference type="EMBL" id="EPX64038.1"/>
    </source>
</evidence>
<evidence type="ECO:0008006" key="3">
    <source>
        <dbReference type="Google" id="ProtNLM"/>
    </source>
</evidence>
<dbReference type="EMBL" id="ANAH02000004">
    <property type="protein sequence ID" value="EPX64038.1"/>
    <property type="molecule type" value="Genomic_DNA"/>
</dbReference>
<dbReference type="AlphaFoldDB" id="S9R531"/>
<gene>
    <name evidence="1" type="ORF">D187_005171</name>
</gene>
<comment type="caution">
    <text evidence="1">The sequence shown here is derived from an EMBL/GenBank/DDBJ whole genome shotgun (WGS) entry which is preliminary data.</text>
</comment>
<protein>
    <recommendedName>
        <fullName evidence="3">Transposase</fullName>
    </recommendedName>
</protein>